<reference evidence="2 3" key="1">
    <citation type="submission" date="2020-07" db="EMBL/GenBank/DDBJ databases">
        <title>Sequencing the genomes of 1000 actinobacteria strains.</title>
        <authorList>
            <person name="Klenk H.-P."/>
        </authorList>
    </citation>
    <scope>NUCLEOTIDE SEQUENCE [LARGE SCALE GENOMIC DNA]</scope>
    <source>
        <strain evidence="2 3">DSM 44065</strain>
    </source>
</reference>
<dbReference type="EMBL" id="JACCFJ010000001">
    <property type="protein sequence ID" value="NYI82783.1"/>
    <property type="molecule type" value="Genomic_DNA"/>
</dbReference>
<dbReference type="Proteomes" id="UP000587002">
    <property type="component" value="Unassembled WGS sequence"/>
</dbReference>
<sequence length="252" mass="26747">MRPECIGAGLHAEEPAPGSAPRWAPAVRRRIDRGTAGALESPVEGRTRPGRHGPTCRSRDTSPSAGAPSQPARAPSPRRSSPLPDHRRRTRRECWNRLQPVHALTTGPTSGGDAHRRSDRSGKTLCAVAVGGHRSPRRTGRECVSRLQPVRALTRHLGAATRGGGVRVAARGADSPSTSPTASTGGPGGIGRGCARQREALRDNGFREHGPLVVDVRSMECGSARAGHRAHRAPVSRVPAHGPRERFVSRTS</sequence>
<organism evidence="2 3">
    <name type="scientific">Saccharopolyspora hordei</name>
    <dbReference type="NCBI Taxonomy" id="1838"/>
    <lineage>
        <taxon>Bacteria</taxon>
        <taxon>Bacillati</taxon>
        <taxon>Actinomycetota</taxon>
        <taxon>Actinomycetes</taxon>
        <taxon>Pseudonocardiales</taxon>
        <taxon>Pseudonocardiaceae</taxon>
        <taxon>Saccharopolyspora</taxon>
    </lineage>
</organism>
<dbReference type="AlphaFoldDB" id="A0A853AKL1"/>
<proteinExistence type="predicted"/>
<accession>A0A853AKL1</accession>
<feature type="compositionally biased region" description="Basic and acidic residues" evidence="1">
    <location>
        <begin position="242"/>
        <end position="252"/>
    </location>
</feature>
<comment type="caution">
    <text evidence="2">The sequence shown here is derived from an EMBL/GenBank/DDBJ whole genome shotgun (WGS) entry which is preliminary data.</text>
</comment>
<feature type="compositionally biased region" description="Basic and acidic residues" evidence="1">
    <location>
        <begin position="196"/>
        <end position="210"/>
    </location>
</feature>
<gene>
    <name evidence="2" type="ORF">HNR68_001413</name>
</gene>
<name>A0A853AKL1_9PSEU</name>
<evidence type="ECO:0000256" key="1">
    <source>
        <dbReference type="SAM" id="MobiDB-lite"/>
    </source>
</evidence>
<feature type="region of interest" description="Disordered" evidence="1">
    <location>
        <begin position="162"/>
        <end position="252"/>
    </location>
</feature>
<evidence type="ECO:0000313" key="2">
    <source>
        <dbReference type="EMBL" id="NYI82783.1"/>
    </source>
</evidence>
<keyword evidence="3" id="KW-1185">Reference proteome</keyword>
<evidence type="ECO:0000313" key="3">
    <source>
        <dbReference type="Proteomes" id="UP000587002"/>
    </source>
</evidence>
<feature type="compositionally biased region" description="Low complexity" evidence="1">
    <location>
        <begin position="167"/>
        <end position="184"/>
    </location>
</feature>
<feature type="compositionally biased region" description="Low complexity" evidence="1">
    <location>
        <begin position="62"/>
        <end position="83"/>
    </location>
</feature>
<protein>
    <submittedName>
        <fullName evidence="2">Uncharacterized protein</fullName>
    </submittedName>
</protein>
<feature type="region of interest" description="Disordered" evidence="1">
    <location>
        <begin position="1"/>
        <end position="120"/>
    </location>
</feature>